<dbReference type="EMBL" id="FWPT01000001">
    <property type="protein sequence ID" value="SMA34473.1"/>
    <property type="molecule type" value="Genomic_DNA"/>
</dbReference>
<proteinExistence type="predicted"/>
<feature type="region of interest" description="Disordered" evidence="1">
    <location>
        <begin position="119"/>
        <end position="138"/>
    </location>
</feature>
<dbReference type="Proteomes" id="UP000196573">
    <property type="component" value="Unassembled WGS sequence"/>
</dbReference>
<evidence type="ECO:0000313" key="3">
    <source>
        <dbReference type="Proteomes" id="UP000196573"/>
    </source>
</evidence>
<evidence type="ECO:0000313" key="2">
    <source>
        <dbReference type="EMBL" id="SMA34473.1"/>
    </source>
</evidence>
<feature type="compositionally biased region" description="Polar residues" evidence="1">
    <location>
        <begin position="1"/>
        <end position="24"/>
    </location>
</feature>
<gene>
    <name evidence="2" type="ORF">EHSB41UT_00398</name>
</gene>
<dbReference type="RefSeq" id="WP_165767121.1">
    <property type="nucleotide sequence ID" value="NZ_CBCSCN010000004.1"/>
</dbReference>
<name>A0A1X7AEV6_9GAMM</name>
<feature type="region of interest" description="Disordered" evidence="1">
    <location>
        <begin position="1"/>
        <end position="41"/>
    </location>
</feature>
<evidence type="ECO:0008006" key="4">
    <source>
        <dbReference type="Google" id="ProtNLM"/>
    </source>
</evidence>
<dbReference type="AlphaFoldDB" id="A0A1X7AEV6"/>
<protein>
    <recommendedName>
        <fullName evidence="4">DUF1631 domain-containing protein</fullName>
    </recommendedName>
</protein>
<dbReference type="Pfam" id="PF07793">
    <property type="entry name" value="DUF1631"/>
    <property type="match status" value="1"/>
</dbReference>
<evidence type="ECO:0000256" key="1">
    <source>
        <dbReference type="SAM" id="MobiDB-lite"/>
    </source>
</evidence>
<organism evidence="2 3">
    <name type="scientific">Parendozoicomonas haliclonae</name>
    <dbReference type="NCBI Taxonomy" id="1960125"/>
    <lineage>
        <taxon>Bacteria</taxon>
        <taxon>Pseudomonadati</taxon>
        <taxon>Pseudomonadota</taxon>
        <taxon>Gammaproteobacteria</taxon>
        <taxon>Oceanospirillales</taxon>
        <taxon>Endozoicomonadaceae</taxon>
        <taxon>Parendozoicomonas</taxon>
    </lineage>
</organism>
<sequence length="746" mass="84477">MTSENSGAPTNHNGRSHQASTSKVTHIHQRPADTTSGIGAIPNSRQLLEHCRRKALDALSECLDQTLTLTDDALFAQAENAQSNVEQTLYFDAMRDIRRNRSVMTRAFHSRLSEKFRQFPFGPNTSHSEDEPEVEPDEDNMTLLNTDAYEDTLQITSLSSRIHGHSHENLFGLEKRLAVLNHGYPLSEQDNPLEPKHIVSAFALALEPAHLHSRIKPDLYHLFEEASLEKLEALYSSINQFLIDQGILPNLRYTAKIQQAPQAAARKEHKAESADEARQTDQASTTQAPADIHTESQVTDPALFSALLHHFRHNTQMPAPKQAWSQEQLLSALTRLQKKALSGDYHPFTGQSGASAFRNALKHELAKDGQHNNLTPDDESSIHLIETLFDHITHDHSLPESYRSIMGQMALPWARLTLTDQKFLQADSHPARELLDTMAEAAEHFRDAHTFSRDLLKQSQAVIHALTKETQLRRQRCQDLLTYLQQQIGQLHKKADIIEKRQIEASKGQETLHNARIWARETIHTCPGYESLPVFSQRFLDTLWHDTLVFQYLRFQDAIRRKACRQLSLRLVQALSDNDVKQLDLLHNPVMHLLTQTDSLQPQELERLFVELKLETSGSVARLDRLRHLEEARVHDDSIPLEDDLFVPPATEAIISGLQPGIWCSALNQKGEERHWKLAWHSKNGLLFLFVDGAGQKTALVDKGKLGAWIMQGRLTPHPDGLSPLVQRTLLAIQKRVQKRTPGSGQ</sequence>
<feature type="compositionally biased region" description="Basic and acidic residues" evidence="1">
    <location>
        <begin position="265"/>
        <end position="279"/>
    </location>
</feature>
<accession>A0A1X7AEV6</accession>
<dbReference type="InterPro" id="IPR012434">
    <property type="entry name" value="DUF1631"/>
</dbReference>
<reference evidence="2 3" key="1">
    <citation type="submission" date="2017-03" db="EMBL/GenBank/DDBJ databases">
        <authorList>
            <person name="Afonso C.L."/>
            <person name="Miller P.J."/>
            <person name="Scott M.A."/>
            <person name="Spackman E."/>
            <person name="Goraichik I."/>
            <person name="Dimitrov K.M."/>
            <person name="Suarez D.L."/>
            <person name="Swayne D.E."/>
        </authorList>
    </citation>
    <scope>NUCLEOTIDE SEQUENCE [LARGE SCALE GENOMIC DNA]</scope>
    <source>
        <strain evidence="2">SB41UT1</strain>
    </source>
</reference>
<keyword evidence="3" id="KW-1185">Reference proteome</keyword>
<feature type="region of interest" description="Disordered" evidence="1">
    <location>
        <begin position="262"/>
        <end position="290"/>
    </location>
</feature>